<dbReference type="AlphaFoldDB" id="A0A7J7HT44"/>
<dbReference type="EMBL" id="JACBKZ010000003">
    <property type="protein sequence ID" value="KAF5956020.1"/>
    <property type="molecule type" value="Genomic_DNA"/>
</dbReference>
<dbReference type="Proteomes" id="UP000593564">
    <property type="component" value="Unassembled WGS sequence"/>
</dbReference>
<feature type="signal peptide" evidence="3">
    <location>
        <begin position="1"/>
        <end position="20"/>
    </location>
</feature>
<protein>
    <recommendedName>
        <fullName evidence="4">Wall-associated receptor kinase galacturonan-binding domain-containing protein</fullName>
    </recommendedName>
</protein>
<feature type="domain" description="Wall-associated receptor kinase galacturonan-binding" evidence="4">
    <location>
        <begin position="31"/>
        <end position="80"/>
    </location>
</feature>
<dbReference type="GO" id="GO:0016020">
    <property type="term" value="C:membrane"/>
    <property type="evidence" value="ECO:0007669"/>
    <property type="project" value="UniProtKB-SubCell"/>
</dbReference>
<evidence type="ECO:0000256" key="1">
    <source>
        <dbReference type="ARBA" id="ARBA00004167"/>
    </source>
</evidence>
<dbReference type="InterPro" id="IPR025287">
    <property type="entry name" value="WAK_GUB"/>
</dbReference>
<evidence type="ECO:0000313" key="5">
    <source>
        <dbReference type="EMBL" id="KAF5956020.1"/>
    </source>
</evidence>
<comment type="subcellular location">
    <subcellularLocation>
        <location evidence="1">Membrane</location>
        <topology evidence="1">Single-pass membrane protein</topology>
    </subcellularLocation>
</comment>
<evidence type="ECO:0000256" key="2">
    <source>
        <dbReference type="ARBA" id="ARBA00022729"/>
    </source>
</evidence>
<proteinExistence type="predicted"/>
<feature type="chain" id="PRO_5029681946" description="Wall-associated receptor kinase galacturonan-binding domain-containing protein" evidence="3">
    <location>
        <begin position="21"/>
        <end position="81"/>
    </location>
</feature>
<evidence type="ECO:0000313" key="6">
    <source>
        <dbReference type="Proteomes" id="UP000593564"/>
    </source>
</evidence>
<reference evidence="6" key="1">
    <citation type="journal article" date="2020" name="Nat. Commun.">
        <title>Genome assembly of wild tea tree DASZ reveals pedigree and selection history of tea varieties.</title>
        <authorList>
            <person name="Zhang W."/>
            <person name="Zhang Y."/>
            <person name="Qiu H."/>
            <person name="Guo Y."/>
            <person name="Wan H."/>
            <person name="Zhang X."/>
            <person name="Scossa F."/>
            <person name="Alseekh S."/>
            <person name="Zhang Q."/>
            <person name="Wang P."/>
            <person name="Xu L."/>
            <person name="Schmidt M.H."/>
            <person name="Jia X."/>
            <person name="Li D."/>
            <person name="Zhu A."/>
            <person name="Guo F."/>
            <person name="Chen W."/>
            <person name="Ni D."/>
            <person name="Usadel B."/>
            <person name="Fernie A.R."/>
            <person name="Wen W."/>
        </authorList>
    </citation>
    <scope>NUCLEOTIDE SEQUENCE [LARGE SCALE GENOMIC DNA]</scope>
    <source>
        <strain evidence="6">cv. G240</strain>
    </source>
</reference>
<sequence>MNSMALHELLLIFELALILAATTTSQPMPSCQETCGNLSIPYPFGANEGCYLNDSFLITCNNSQPYLRKGNINVLDISLNG</sequence>
<comment type="caution">
    <text evidence="5">The sequence shown here is derived from an EMBL/GenBank/DDBJ whole genome shotgun (WGS) entry which is preliminary data.</text>
</comment>
<keyword evidence="6" id="KW-1185">Reference proteome</keyword>
<organism evidence="5 6">
    <name type="scientific">Camellia sinensis</name>
    <name type="common">Tea plant</name>
    <name type="synonym">Thea sinensis</name>
    <dbReference type="NCBI Taxonomy" id="4442"/>
    <lineage>
        <taxon>Eukaryota</taxon>
        <taxon>Viridiplantae</taxon>
        <taxon>Streptophyta</taxon>
        <taxon>Embryophyta</taxon>
        <taxon>Tracheophyta</taxon>
        <taxon>Spermatophyta</taxon>
        <taxon>Magnoliopsida</taxon>
        <taxon>eudicotyledons</taxon>
        <taxon>Gunneridae</taxon>
        <taxon>Pentapetalae</taxon>
        <taxon>asterids</taxon>
        <taxon>Ericales</taxon>
        <taxon>Theaceae</taxon>
        <taxon>Camellia</taxon>
    </lineage>
</organism>
<accession>A0A7J7HT44</accession>
<evidence type="ECO:0000259" key="4">
    <source>
        <dbReference type="Pfam" id="PF13947"/>
    </source>
</evidence>
<reference evidence="5 6" key="2">
    <citation type="submission" date="2020-07" db="EMBL/GenBank/DDBJ databases">
        <title>Genome assembly of wild tea tree DASZ reveals pedigree and selection history of tea varieties.</title>
        <authorList>
            <person name="Zhang W."/>
        </authorList>
    </citation>
    <scope>NUCLEOTIDE SEQUENCE [LARGE SCALE GENOMIC DNA]</scope>
    <source>
        <strain evidence="6">cv. G240</strain>
        <tissue evidence="5">Leaf</tissue>
    </source>
</reference>
<evidence type="ECO:0000256" key="3">
    <source>
        <dbReference type="SAM" id="SignalP"/>
    </source>
</evidence>
<name>A0A7J7HT44_CAMSI</name>
<keyword evidence="2 3" id="KW-0732">Signal</keyword>
<dbReference type="GO" id="GO:0030247">
    <property type="term" value="F:polysaccharide binding"/>
    <property type="evidence" value="ECO:0007669"/>
    <property type="project" value="InterPro"/>
</dbReference>
<dbReference type="PANTHER" id="PTHR33491">
    <property type="entry name" value="OSJNBA0016N04.9 PROTEIN"/>
    <property type="match status" value="1"/>
</dbReference>
<gene>
    <name evidence="5" type="ORF">HYC85_008876</name>
</gene>
<dbReference type="Pfam" id="PF13947">
    <property type="entry name" value="GUB_WAK_bind"/>
    <property type="match status" value="1"/>
</dbReference>